<gene>
    <name evidence="1" type="ORF">BOP93_15110</name>
</gene>
<evidence type="ECO:0000313" key="2">
    <source>
        <dbReference type="Proteomes" id="UP000239888"/>
    </source>
</evidence>
<dbReference type="AlphaFoldDB" id="A0A2L0RXP1"/>
<reference evidence="1 2" key="1">
    <citation type="journal article" date="2018" name="Front. Microbiol.">
        <title>Pseudomonas orientalis F9: A Potent Antagonist against Phytopathogens with Phytotoxic Effect in the Apple Flower.</title>
        <authorList>
            <person name="Zengerer V."/>
            <person name="Schmid M."/>
            <person name="Bieri M."/>
            <person name="Muller D.C."/>
            <person name="Remus-Emsermann M.N.P."/>
            <person name="Ahrens C.H."/>
            <person name="Pelludat C."/>
        </authorList>
    </citation>
    <scope>NUCLEOTIDE SEQUENCE [LARGE SCALE GENOMIC DNA]</scope>
    <source>
        <strain evidence="1 2">F9</strain>
    </source>
</reference>
<sequence length="69" mass="8244">MINGKPLPAWRAFVIWIKLQRRAMALELFAEQRSFCTLENASVEMKKMNFSFYTKFQFHTIHCWAQTAE</sequence>
<dbReference type="KEGG" id="poi:BOP93_15110"/>
<evidence type="ECO:0000313" key="1">
    <source>
        <dbReference type="EMBL" id="AUZ46873.1"/>
    </source>
</evidence>
<accession>A0A2L0RXP1</accession>
<dbReference type="Proteomes" id="UP000239888">
    <property type="component" value="Chromosome"/>
</dbReference>
<name>A0A2L0RXP1_9PSED</name>
<proteinExistence type="predicted"/>
<dbReference type="EMBL" id="CP018049">
    <property type="protein sequence ID" value="AUZ46873.1"/>
    <property type="molecule type" value="Genomic_DNA"/>
</dbReference>
<organism evidence="1 2">
    <name type="scientific">Pseudomonas orientalis</name>
    <dbReference type="NCBI Taxonomy" id="76758"/>
    <lineage>
        <taxon>Bacteria</taxon>
        <taxon>Pseudomonadati</taxon>
        <taxon>Pseudomonadota</taxon>
        <taxon>Gammaproteobacteria</taxon>
        <taxon>Pseudomonadales</taxon>
        <taxon>Pseudomonadaceae</taxon>
        <taxon>Pseudomonas</taxon>
    </lineage>
</organism>
<protein>
    <submittedName>
        <fullName evidence="1">Uncharacterized protein</fullName>
    </submittedName>
</protein>